<protein>
    <submittedName>
        <fullName evidence="1">Uncharacterized protein</fullName>
    </submittedName>
</protein>
<dbReference type="AlphaFoldDB" id="A0A1Y1I6T9"/>
<keyword evidence="2" id="KW-1185">Reference proteome</keyword>
<name>A0A1Y1I6T9_KLENI</name>
<dbReference type="EMBL" id="DF237112">
    <property type="protein sequence ID" value="GAQ83818.1"/>
    <property type="molecule type" value="Genomic_DNA"/>
</dbReference>
<reference evidence="1 2" key="1">
    <citation type="journal article" date="2014" name="Nat. Commun.">
        <title>Klebsormidium flaccidum genome reveals primary factors for plant terrestrial adaptation.</title>
        <authorList>
            <person name="Hori K."/>
            <person name="Maruyama F."/>
            <person name="Fujisawa T."/>
            <person name="Togashi T."/>
            <person name="Yamamoto N."/>
            <person name="Seo M."/>
            <person name="Sato S."/>
            <person name="Yamada T."/>
            <person name="Mori H."/>
            <person name="Tajima N."/>
            <person name="Moriyama T."/>
            <person name="Ikeuchi M."/>
            <person name="Watanabe M."/>
            <person name="Wada H."/>
            <person name="Kobayashi K."/>
            <person name="Saito M."/>
            <person name="Masuda T."/>
            <person name="Sasaki-Sekimoto Y."/>
            <person name="Mashiguchi K."/>
            <person name="Awai K."/>
            <person name="Shimojima M."/>
            <person name="Masuda S."/>
            <person name="Iwai M."/>
            <person name="Nobusawa T."/>
            <person name="Narise T."/>
            <person name="Kondo S."/>
            <person name="Saito H."/>
            <person name="Sato R."/>
            <person name="Murakawa M."/>
            <person name="Ihara Y."/>
            <person name="Oshima-Yamada Y."/>
            <person name="Ohtaka K."/>
            <person name="Satoh M."/>
            <person name="Sonobe K."/>
            <person name="Ishii M."/>
            <person name="Ohtani R."/>
            <person name="Kanamori-Sato M."/>
            <person name="Honoki R."/>
            <person name="Miyazaki D."/>
            <person name="Mochizuki H."/>
            <person name="Umetsu J."/>
            <person name="Higashi K."/>
            <person name="Shibata D."/>
            <person name="Kamiya Y."/>
            <person name="Sato N."/>
            <person name="Nakamura Y."/>
            <person name="Tabata S."/>
            <person name="Ida S."/>
            <person name="Kurokawa K."/>
            <person name="Ohta H."/>
        </authorList>
    </citation>
    <scope>NUCLEOTIDE SEQUENCE [LARGE SCALE GENOMIC DNA]</scope>
    <source>
        <strain evidence="1 2">NIES-2285</strain>
    </source>
</reference>
<accession>A0A1Y1I6T9</accession>
<gene>
    <name evidence="1" type="ORF">KFL_001630150</name>
</gene>
<evidence type="ECO:0000313" key="1">
    <source>
        <dbReference type="EMBL" id="GAQ83818.1"/>
    </source>
</evidence>
<dbReference type="Proteomes" id="UP000054558">
    <property type="component" value="Unassembled WGS sequence"/>
</dbReference>
<sequence>MLLRWRSDILGDPQSPVAEPYSLLCEDPQAASLAILFIIACGVSKEELLSLPFNLRSVGEALSVLTVCRYFLCDRRVINFLETFLDASEWNSEDQKKILATYQDLGLYLPHETRERLGILDLEWPWKKSQPALFDELSRKELIRIWLPVLLRLEEGELLSPSRRQWRSVPDIHFTPPDDNKGTDYWRILHWTSNWRWHPWQSATRSRLLEIRAAKEAREREALAQMLYQEASENIQTYGAAKVTKFWSEVPNFEAPSLDQPLLPLFLETSALILGAVADPNNLILWDVRCPFLTNVLPVLVDADVNRTLTTETVEDFRTSFSALTMDRQEQVARKWAKTLPLTRPVGRRGLLLDRVLIDWCVRNGNAVSQ</sequence>
<organism evidence="1 2">
    <name type="scientific">Klebsormidium nitens</name>
    <name type="common">Green alga</name>
    <name type="synonym">Ulothrix nitens</name>
    <dbReference type="NCBI Taxonomy" id="105231"/>
    <lineage>
        <taxon>Eukaryota</taxon>
        <taxon>Viridiplantae</taxon>
        <taxon>Streptophyta</taxon>
        <taxon>Klebsormidiophyceae</taxon>
        <taxon>Klebsormidiales</taxon>
        <taxon>Klebsormidiaceae</taxon>
        <taxon>Klebsormidium</taxon>
    </lineage>
</organism>
<evidence type="ECO:0000313" key="2">
    <source>
        <dbReference type="Proteomes" id="UP000054558"/>
    </source>
</evidence>
<proteinExistence type="predicted"/>